<evidence type="ECO:0000256" key="1">
    <source>
        <dbReference type="ARBA" id="ARBA00003408"/>
    </source>
</evidence>
<comment type="caution">
    <text evidence="14">The sequence shown here is derived from an EMBL/GenBank/DDBJ whole genome shotgun (WGS) entry which is preliminary data.</text>
</comment>
<keyword evidence="9 13" id="KW-1133">Transmembrane helix</keyword>
<dbReference type="GO" id="GO:0005886">
    <property type="term" value="C:plasma membrane"/>
    <property type="evidence" value="ECO:0007669"/>
    <property type="project" value="UniProtKB-SubCell"/>
</dbReference>
<evidence type="ECO:0000256" key="7">
    <source>
        <dbReference type="ARBA" id="ARBA00022475"/>
    </source>
</evidence>
<dbReference type="GeneID" id="57096697"/>
<dbReference type="NCBIfam" id="TIGR00797">
    <property type="entry name" value="matE"/>
    <property type="match status" value="1"/>
</dbReference>
<keyword evidence="10" id="KW-0406">Ion transport</keyword>
<protein>
    <recommendedName>
        <fullName evidence="4">Probable multidrug resistance protein NorM</fullName>
    </recommendedName>
    <alternativeName>
        <fullName evidence="12">Multidrug-efflux transporter</fullName>
    </alternativeName>
</protein>
<evidence type="ECO:0000256" key="5">
    <source>
        <dbReference type="ARBA" id="ARBA00022448"/>
    </source>
</evidence>
<feature type="transmembrane region" description="Helical" evidence="13">
    <location>
        <begin position="98"/>
        <end position="117"/>
    </location>
</feature>
<feature type="transmembrane region" description="Helical" evidence="13">
    <location>
        <begin position="21"/>
        <end position="41"/>
    </location>
</feature>
<feature type="transmembrane region" description="Helical" evidence="13">
    <location>
        <begin position="324"/>
        <end position="344"/>
    </location>
</feature>
<keyword evidence="7" id="KW-1003">Cell membrane</keyword>
<dbReference type="Pfam" id="PF01554">
    <property type="entry name" value="MatE"/>
    <property type="match status" value="2"/>
</dbReference>
<dbReference type="GO" id="GO:0042910">
    <property type="term" value="F:xenobiotic transmembrane transporter activity"/>
    <property type="evidence" value="ECO:0007669"/>
    <property type="project" value="InterPro"/>
</dbReference>
<keyword evidence="5" id="KW-0813">Transport</keyword>
<keyword evidence="8 13" id="KW-0812">Transmembrane</keyword>
<dbReference type="GO" id="GO:0015297">
    <property type="term" value="F:antiporter activity"/>
    <property type="evidence" value="ECO:0007669"/>
    <property type="project" value="UniProtKB-KW"/>
</dbReference>
<dbReference type="EMBL" id="LAHD01000033">
    <property type="protein sequence ID" value="PHK03762.1"/>
    <property type="molecule type" value="Genomic_DNA"/>
</dbReference>
<evidence type="ECO:0000256" key="12">
    <source>
        <dbReference type="ARBA" id="ARBA00031636"/>
    </source>
</evidence>
<evidence type="ECO:0000256" key="4">
    <source>
        <dbReference type="ARBA" id="ARBA00020268"/>
    </source>
</evidence>
<feature type="transmembrane region" description="Helical" evidence="13">
    <location>
        <begin position="431"/>
        <end position="451"/>
    </location>
</feature>
<evidence type="ECO:0000313" key="14">
    <source>
        <dbReference type="EMBL" id="PHK03762.1"/>
    </source>
</evidence>
<evidence type="ECO:0000256" key="13">
    <source>
        <dbReference type="SAM" id="Phobius"/>
    </source>
</evidence>
<dbReference type="CDD" id="cd13131">
    <property type="entry name" value="MATE_NorM_like"/>
    <property type="match status" value="1"/>
</dbReference>
<gene>
    <name evidence="14" type="ORF">VF08_13905</name>
</gene>
<feature type="transmembrane region" description="Helical" evidence="13">
    <location>
        <begin position="284"/>
        <end position="303"/>
    </location>
</feature>
<feature type="transmembrane region" description="Helical" evidence="13">
    <location>
        <begin position="406"/>
        <end position="425"/>
    </location>
</feature>
<feature type="transmembrane region" description="Helical" evidence="13">
    <location>
        <begin position="53"/>
        <end position="77"/>
    </location>
</feature>
<keyword evidence="6" id="KW-0050">Antiport</keyword>
<dbReference type="PANTHER" id="PTHR43298:SF2">
    <property type="entry name" value="FMN_FAD EXPORTER YEEO-RELATED"/>
    <property type="match status" value="1"/>
</dbReference>
<dbReference type="InterPro" id="IPR050222">
    <property type="entry name" value="MATE_MdtK"/>
</dbReference>
<feature type="transmembrane region" description="Helical" evidence="13">
    <location>
        <begin position="167"/>
        <end position="191"/>
    </location>
</feature>
<dbReference type="PIRSF" id="PIRSF006603">
    <property type="entry name" value="DinF"/>
    <property type="match status" value="1"/>
</dbReference>
<dbReference type="GO" id="GO:0006811">
    <property type="term" value="P:monoatomic ion transport"/>
    <property type="evidence" value="ECO:0007669"/>
    <property type="project" value="UniProtKB-KW"/>
</dbReference>
<feature type="transmembrane region" description="Helical" evidence="13">
    <location>
        <begin position="203"/>
        <end position="222"/>
    </location>
</feature>
<feature type="transmembrane region" description="Helical" evidence="13">
    <location>
        <begin position="137"/>
        <end position="155"/>
    </location>
</feature>
<evidence type="ECO:0000256" key="3">
    <source>
        <dbReference type="ARBA" id="ARBA00010199"/>
    </source>
</evidence>
<evidence type="ECO:0000313" key="15">
    <source>
        <dbReference type="Proteomes" id="UP000222310"/>
    </source>
</evidence>
<dbReference type="InterPro" id="IPR048279">
    <property type="entry name" value="MdtK-like"/>
</dbReference>
<evidence type="ECO:0000256" key="9">
    <source>
        <dbReference type="ARBA" id="ARBA00022989"/>
    </source>
</evidence>
<dbReference type="AlphaFoldDB" id="A0A9Q5ZCC0"/>
<evidence type="ECO:0000256" key="2">
    <source>
        <dbReference type="ARBA" id="ARBA00004651"/>
    </source>
</evidence>
<organism evidence="14 15">
    <name type="scientific">Nostoc linckia z8</name>
    <dbReference type="NCBI Taxonomy" id="1628746"/>
    <lineage>
        <taxon>Bacteria</taxon>
        <taxon>Bacillati</taxon>
        <taxon>Cyanobacteriota</taxon>
        <taxon>Cyanophyceae</taxon>
        <taxon>Nostocales</taxon>
        <taxon>Nostocaceae</taxon>
        <taxon>Nostoc</taxon>
    </lineage>
</organism>
<comment type="function">
    <text evidence="1">Multidrug efflux pump.</text>
</comment>
<comment type="subcellular location">
    <subcellularLocation>
        <location evidence="2">Cell membrane</location>
        <topology evidence="2">Multi-pass membrane protein</topology>
    </subcellularLocation>
</comment>
<accession>A0A9Q5ZCC0</accession>
<comment type="similarity">
    <text evidence="3">Belongs to the multi antimicrobial extrusion (MATE) (TC 2.A.66.1) family.</text>
</comment>
<reference evidence="14 15" key="1">
    <citation type="submission" date="2015-02" db="EMBL/GenBank/DDBJ databases">
        <title>Nostoc linckia genome annotation.</title>
        <authorList>
            <person name="Zhou Z."/>
        </authorList>
    </citation>
    <scope>NUCLEOTIDE SEQUENCE [LARGE SCALE GENOMIC DNA]</scope>
    <source>
        <strain evidence="15">z8</strain>
    </source>
</reference>
<sequence>MEQITSTEFKSDFLTEARVSLGLAVPLAVAQLAEFTIPVINSVMMGLLGTQNLAAGALGVVIFLTLASICIGILRAAGALAAEAFGANNLDRVSRINCQGLWLAVALSLPAMLLLWNCDSILPLLGQEENNILLTKSYLHVLVWGLPAMLGFLYLKQIAAAINFPQFGMVIIVVSLLLNIPVNYVLMFGYLGFPALGLAGISWGTMLVYWVSFLASVLLIYFHPNSRDYKLFRYLNEFDGEIFGKIFQIGWPTGIQLAIEMGLFTITAMLMGKLGTSSLAAHEIALQASSIFSAISMAISYAVTARVGQMMGEKNPKGVMRATFVNLSLSALFAFVVATGFELFSQSIATLYLDINNPDNAVAITQAINFLKLVAVYQVFSSIKGVTVGALLGLQDTRVPMIINTSSFWGVGLGGGYLMGIILGWGGTGLWYGLILAPAISSLILVGRFYLRAKKFEGDLTGVSSQTPVSTLST</sequence>
<dbReference type="InterPro" id="IPR002528">
    <property type="entry name" value="MATE_fam"/>
</dbReference>
<keyword evidence="11 13" id="KW-0472">Membrane</keyword>
<name>A0A9Q5ZCC0_NOSLI</name>
<evidence type="ECO:0000256" key="10">
    <source>
        <dbReference type="ARBA" id="ARBA00023065"/>
    </source>
</evidence>
<proteinExistence type="inferred from homology"/>
<dbReference type="RefSeq" id="WP_099066641.1">
    <property type="nucleotide sequence ID" value="NZ_LAHD01000033.1"/>
</dbReference>
<evidence type="ECO:0000256" key="8">
    <source>
        <dbReference type="ARBA" id="ARBA00022692"/>
    </source>
</evidence>
<evidence type="ECO:0000256" key="6">
    <source>
        <dbReference type="ARBA" id="ARBA00022449"/>
    </source>
</evidence>
<evidence type="ECO:0000256" key="11">
    <source>
        <dbReference type="ARBA" id="ARBA00023136"/>
    </source>
</evidence>
<dbReference type="PANTHER" id="PTHR43298">
    <property type="entry name" value="MULTIDRUG RESISTANCE PROTEIN NORM-RELATED"/>
    <property type="match status" value="1"/>
</dbReference>
<dbReference type="Proteomes" id="UP000222310">
    <property type="component" value="Unassembled WGS sequence"/>
</dbReference>